<protein>
    <submittedName>
        <fullName evidence="1">Uncharacterized protein</fullName>
    </submittedName>
</protein>
<sequence length="54" mass="6774">MVSVNDISDPMWYDRFEFYDMTHLINRVEKYYNRELIFLQKHGENYIIIIDKKK</sequence>
<proteinExistence type="predicted"/>
<organism evidence="1 2">
    <name type="scientific">Bacillus phage DK1</name>
    <dbReference type="NCBI Taxonomy" id="2500808"/>
    <lineage>
        <taxon>Viruses</taxon>
        <taxon>Duplodnaviria</taxon>
        <taxon>Heunggongvirae</taxon>
        <taxon>Uroviricota</taxon>
        <taxon>Caudoviricetes</taxon>
        <taxon>Salasmaviridae</taxon>
        <taxon>Northropvirinae</taxon>
        <taxon>Hemphillvirus</taxon>
        <taxon>Hemphillvirus DK1</taxon>
    </lineage>
</organism>
<keyword evidence="2" id="KW-1185">Reference proteome</keyword>
<name>A0A3T0IIQ6_9CAUD</name>
<evidence type="ECO:0000313" key="1">
    <source>
        <dbReference type="EMBL" id="AZU99706.1"/>
    </source>
</evidence>
<accession>A0A3T0IIQ6</accession>
<evidence type="ECO:0000313" key="2">
    <source>
        <dbReference type="Proteomes" id="UP000289624"/>
    </source>
</evidence>
<gene>
    <name evidence="1" type="ORF">DK1_00002</name>
</gene>
<reference evidence="1 2" key="1">
    <citation type="submission" date="2018-12" db="EMBL/GenBank/DDBJ databases">
        <authorList>
            <person name="Kong L."/>
            <person name="Ding Y."/>
            <person name="Wu Q."/>
        </authorList>
    </citation>
    <scope>NUCLEOTIDE SEQUENCE [LARGE SCALE GENOMIC DNA]</scope>
</reference>
<dbReference type="EMBL" id="MK284526">
    <property type="protein sequence ID" value="AZU99706.1"/>
    <property type="molecule type" value="Genomic_DNA"/>
</dbReference>
<dbReference type="Proteomes" id="UP000289624">
    <property type="component" value="Segment"/>
</dbReference>